<dbReference type="GO" id="GO:0016787">
    <property type="term" value="F:hydrolase activity"/>
    <property type="evidence" value="ECO:0007669"/>
    <property type="project" value="UniProtKB-KW"/>
</dbReference>
<organism evidence="2 3">
    <name type="scientific">Massilia glaciei</name>
    <dbReference type="NCBI Taxonomy" id="1524097"/>
    <lineage>
        <taxon>Bacteria</taxon>
        <taxon>Pseudomonadati</taxon>
        <taxon>Pseudomonadota</taxon>
        <taxon>Betaproteobacteria</taxon>
        <taxon>Burkholderiales</taxon>
        <taxon>Oxalobacteraceae</taxon>
        <taxon>Telluria group</taxon>
        <taxon>Massilia</taxon>
    </lineage>
</organism>
<name>A0A2U2I6Z4_9BURK</name>
<evidence type="ECO:0000313" key="2">
    <source>
        <dbReference type="EMBL" id="PWF55409.1"/>
    </source>
</evidence>
<sequence>MLMGAGLPLLSACGGGGGGEGAPPKELAHEDVGVTTIAADDWATAAPESQGIPAAAMQAMLDDGAGLPTLRALLVVRNGKLVGERYYADCKSSDLRHIRSATKTVCSLLVGQALRDGKISGIDATLRELLPAQLARVPLSAAGDITLRQVLQMRAGLDWSDDRGFNYDDINVTDFALALPVVRGAPWSYNSGASHLLSPILSNAYGSDLLTIAQRNLFEPLGIKQVLWARDASGAEHGSYGLRMRPRDLMKLAAMNLDGGQWQGRSIVPAQWLAQSQLSHFKFNPLGLELDAMGYGYLWWTGALGGHDVAMYYGWGGQLAIVVPALRMAVTTTALWRVGDTTQITRGITAVVARLLAKVTPA</sequence>
<proteinExistence type="predicted"/>
<protein>
    <submittedName>
        <fullName evidence="2">Serine hydrolase</fullName>
    </submittedName>
</protein>
<evidence type="ECO:0000313" key="3">
    <source>
        <dbReference type="Proteomes" id="UP000241421"/>
    </source>
</evidence>
<evidence type="ECO:0000259" key="1">
    <source>
        <dbReference type="Pfam" id="PF00144"/>
    </source>
</evidence>
<dbReference type="Proteomes" id="UP000241421">
    <property type="component" value="Unassembled WGS sequence"/>
</dbReference>
<dbReference type="PANTHER" id="PTHR43283:SF7">
    <property type="entry name" value="BETA-LACTAMASE-RELATED DOMAIN-CONTAINING PROTEIN"/>
    <property type="match status" value="1"/>
</dbReference>
<keyword evidence="3" id="KW-1185">Reference proteome</keyword>
<dbReference type="OrthoDB" id="8582986at2"/>
<reference evidence="2 3" key="1">
    <citation type="submission" date="2018-04" db="EMBL/GenBank/DDBJ databases">
        <title>Massilia violaceinigra sp. nov., a novel purple-pigmented bacterium isolated from Tianshan glacier, Xinjiang, China.</title>
        <authorList>
            <person name="Wang H."/>
        </authorList>
    </citation>
    <scope>NUCLEOTIDE SEQUENCE [LARGE SCALE GENOMIC DNA]</scope>
    <source>
        <strain evidence="2 3">B448-2</strain>
    </source>
</reference>
<dbReference type="InterPro" id="IPR050789">
    <property type="entry name" value="Diverse_Enzym_Activities"/>
</dbReference>
<dbReference type="Gene3D" id="3.40.710.10">
    <property type="entry name" value="DD-peptidase/beta-lactamase superfamily"/>
    <property type="match status" value="1"/>
</dbReference>
<keyword evidence="2" id="KW-0378">Hydrolase</keyword>
<dbReference type="EMBL" id="PXWF02000027">
    <property type="protein sequence ID" value="PWF55409.1"/>
    <property type="molecule type" value="Genomic_DNA"/>
</dbReference>
<dbReference type="InterPro" id="IPR012338">
    <property type="entry name" value="Beta-lactam/transpept-like"/>
</dbReference>
<feature type="domain" description="Beta-lactamase-related" evidence="1">
    <location>
        <begin position="50"/>
        <end position="331"/>
    </location>
</feature>
<gene>
    <name evidence="2" type="ORF">C7C56_002045</name>
</gene>
<dbReference type="PANTHER" id="PTHR43283">
    <property type="entry name" value="BETA-LACTAMASE-RELATED"/>
    <property type="match status" value="1"/>
</dbReference>
<dbReference type="InterPro" id="IPR001466">
    <property type="entry name" value="Beta-lactam-related"/>
</dbReference>
<dbReference type="AlphaFoldDB" id="A0A2U2I6Z4"/>
<accession>A0A2U2I6Z4</accession>
<dbReference type="Pfam" id="PF00144">
    <property type="entry name" value="Beta-lactamase"/>
    <property type="match status" value="1"/>
</dbReference>
<comment type="caution">
    <text evidence="2">The sequence shown here is derived from an EMBL/GenBank/DDBJ whole genome shotgun (WGS) entry which is preliminary data.</text>
</comment>
<dbReference type="SUPFAM" id="SSF56601">
    <property type="entry name" value="beta-lactamase/transpeptidase-like"/>
    <property type="match status" value="1"/>
</dbReference>